<feature type="domain" description="Peptidase C39-like" evidence="1">
    <location>
        <begin position="38"/>
        <end position="167"/>
    </location>
</feature>
<evidence type="ECO:0000259" key="1">
    <source>
        <dbReference type="Pfam" id="PF13529"/>
    </source>
</evidence>
<proteinExistence type="predicted"/>
<dbReference type="Pfam" id="PF13529">
    <property type="entry name" value="Peptidase_C39_2"/>
    <property type="match status" value="1"/>
</dbReference>
<dbReference type="EMBL" id="FNYS01000027">
    <property type="protein sequence ID" value="SEJ35653.1"/>
    <property type="molecule type" value="Genomic_DNA"/>
</dbReference>
<dbReference type="InterPro" id="IPR039564">
    <property type="entry name" value="Peptidase_C39-like"/>
</dbReference>
<protein>
    <submittedName>
        <fullName evidence="2">Peptidase_C39 like family protein</fullName>
    </submittedName>
</protein>
<dbReference type="AlphaFoldDB" id="A0A1H6Y2X8"/>
<dbReference type="GeneID" id="82258611"/>
<name>A0A1H6Y2X8_9FLAO</name>
<sequence length="212" mass="24372">MKKIKVIDSLYLSENGVYTKYKSNGKAHDFFIKQGDLDGACAPYSVSMILMLLGIIKRNEIGIRQLRDKRTRLGKLMSLFLDEKGLVLDGYDYKALHHELQGIKNLVKTTYYKGDNEAFFEDLKQKVANNFPLLMSLEYSGGAHALVAVGYEYDLDGDITKVLCLDPGFEKPLFTYWNSVIDVETVYTGKYKYKWLNSNSYVDIDDYICFER</sequence>
<dbReference type="RefSeq" id="WP_074748048.1">
    <property type="nucleotide sequence ID" value="NZ_FNYS01000027.1"/>
</dbReference>
<organism evidence="2 3">
    <name type="scientific">Myroides marinus</name>
    <dbReference type="NCBI Taxonomy" id="703342"/>
    <lineage>
        <taxon>Bacteria</taxon>
        <taxon>Pseudomonadati</taxon>
        <taxon>Bacteroidota</taxon>
        <taxon>Flavobacteriia</taxon>
        <taxon>Flavobacteriales</taxon>
        <taxon>Flavobacteriaceae</taxon>
        <taxon>Myroides</taxon>
    </lineage>
</organism>
<evidence type="ECO:0000313" key="3">
    <source>
        <dbReference type="Proteomes" id="UP000183077"/>
    </source>
</evidence>
<accession>A0A1H6Y2X8</accession>
<reference evidence="2 3" key="1">
    <citation type="submission" date="2016-10" db="EMBL/GenBank/DDBJ databases">
        <authorList>
            <person name="de Groot N.N."/>
        </authorList>
    </citation>
    <scope>NUCLEOTIDE SEQUENCE [LARGE SCALE GENOMIC DNA]</scope>
    <source>
        <strain evidence="2 3">DSM 23048</strain>
    </source>
</reference>
<dbReference type="Proteomes" id="UP000183077">
    <property type="component" value="Unassembled WGS sequence"/>
</dbReference>
<evidence type="ECO:0000313" key="2">
    <source>
        <dbReference type="EMBL" id="SEJ35653.1"/>
    </source>
</evidence>
<gene>
    <name evidence="2" type="ORF">SAMN04488018_12738</name>
</gene>